<reference evidence="3" key="1">
    <citation type="submission" date="2020-01" db="EMBL/GenBank/DDBJ databases">
        <authorList>
            <consortium name="DOE Joint Genome Institute"/>
            <person name="Haridas S."/>
            <person name="Albert R."/>
            <person name="Binder M."/>
            <person name="Bloem J."/>
            <person name="Labutti K."/>
            <person name="Salamov A."/>
            <person name="Andreopoulos B."/>
            <person name="Baker S.E."/>
            <person name="Barry K."/>
            <person name="Bills G."/>
            <person name="Bluhm B.H."/>
            <person name="Cannon C."/>
            <person name="Castanera R."/>
            <person name="Culley D.E."/>
            <person name="Daum C."/>
            <person name="Ezra D."/>
            <person name="Gonzalez J.B."/>
            <person name="Henrissat B."/>
            <person name="Kuo A."/>
            <person name="Liang C."/>
            <person name="Lipzen A."/>
            <person name="Lutzoni F."/>
            <person name="Magnuson J."/>
            <person name="Mondo S."/>
            <person name="Nolan M."/>
            <person name="Ohm R."/>
            <person name="Pangilinan J."/>
            <person name="Park H.-J."/>
            <person name="Ramirez L."/>
            <person name="Alfaro M."/>
            <person name="Sun H."/>
            <person name="Tritt A."/>
            <person name="Yoshinaga Y."/>
            <person name="Zwiers L.-H."/>
            <person name="Turgeon B.G."/>
            <person name="Goodwin S.B."/>
            <person name="Spatafora J.W."/>
            <person name="Crous P.W."/>
            <person name="Grigoriev I.V."/>
        </authorList>
    </citation>
    <scope>NUCLEOTIDE SEQUENCE</scope>
    <source>
        <strain evidence="3">P77</strain>
    </source>
</reference>
<feature type="chain" id="PRO_5025443397" description="Mid2 domain-containing protein" evidence="2">
    <location>
        <begin position="20"/>
        <end position="390"/>
    </location>
</feature>
<feature type="compositionally biased region" description="Low complexity" evidence="1">
    <location>
        <begin position="36"/>
        <end position="51"/>
    </location>
</feature>
<evidence type="ECO:0008006" key="5">
    <source>
        <dbReference type="Google" id="ProtNLM"/>
    </source>
</evidence>
<name>A0A6A5KH37_9PLEO</name>
<accession>A0A6A5KH37</accession>
<dbReference type="AlphaFoldDB" id="A0A6A5KH37"/>
<gene>
    <name evidence="3" type="ORF">BDW02DRAFT_360251</name>
</gene>
<keyword evidence="2" id="KW-0732">Signal</keyword>
<feature type="region of interest" description="Disordered" evidence="1">
    <location>
        <begin position="122"/>
        <end position="153"/>
    </location>
</feature>
<feature type="signal peptide" evidence="2">
    <location>
        <begin position="1"/>
        <end position="19"/>
    </location>
</feature>
<evidence type="ECO:0000313" key="4">
    <source>
        <dbReference type="Proteomes" id="UP000800040"/>
    </source>
</evidence>
<evidence type="ECO:0000256" key="2">
    <source>
        <dbReference type="SAM" id="SignalP"/>
    </source>
</evidence>
<feature type="region of interest" description="Disordered" evidence="1">
    <location>
        <begin position="34"/>
        <end position="59"/>
    </location>
</feature>
<sequence length="390" mass="39790">MLLPPELLTLFFLSATTTAFPQTEIPTNVTSTAIEPTFSSDTPDPQDSSDGGWDDGSDILDPCMISFDPRNCWPVNLIPQLPTETGWDPADDSLNSNGIGPPTQTDVVITTRQPTIINVETNAAPTRPTPSAGETAERQGNIGQPATSGHANLPELSNTIVTSTANAAQKASPNAAISAAQPTAQNNLLLDIISRIGETRPNALPAHPTLTSSSGPEGAGISGPLDLSTSNINVGDNVPAQLPTGSRPDESSDADAPVQPTLAVGGTGIITLGATILTLTPGLSTTIGPDTDTTFVRLRTDATGNTLITLASSGIAVTATVTYASVTITMPKTGFEASITDVARPAAYTTELKGAPASTSSSGVAGNGGSREVAWWRGALLGILGFGAVL</sequence>
<keyword evidence="4" id="KW-1185">Reference proteome</keyword>
<dbReference type="OrthoDB" id="3793416at2759"/>
<feature type="region of interest" description="Disordered" evidence="1">
    <location>
        <begin position="203"/>
        <end position="260"/>
    </location>
</feature>
<feature type="compositionally biased region" description="Polar residues" evidence="1">
    <location>
        <begin position="141"/>
        <end position="153"/>
    </location>
</feature>
<proteinExistence type="predicted"/>
<dbReference type="EMBL" id="ML975312">
    <property type="protein sequence ID" value="KAF1833794.1"/>
    <property type="molecule type" value="Genomic_DNA"/>
</dbReference>
<protein>
    <recommendedName>
        <fullName evidence="5">Mid2 domain-containing protein</fullName>
    </recommendedName>
</protein>
<organism evidence="3 4">
    <name type="scientific">Decorospora gaudefroyi</name>
    <dbReference type="NCBI Taxonomy" id="184978"/>
    <lineage>
        <taxon>Eukaryota</taxon>
        <taxon>Fungi</taxon>
        <taxon>Dikarya</taxon>
        <taxon>Ascomycota</taxon>
        <taxon>Pezizomycotina</taxon>
        <taxon>Dothideomycetes</taxon>
        <taxon>Pleosporomycetidae</taxon>
        <taxon>Pleosporales</taxon>
        <taxon>Pleosporineae</taxon>
        <taxon>Pleosporaceae</taxon>
        <taxon>Decorospora</taxon>
    </lineage>
</organism>
<evidence type="ECO:0000313" key="3">
    <source>
        <dbReference type="EMBL" id="KAF1833794.1"/>
    </source>
</evidence>
<evidence type="ECO:0000256" key="1">
    <source>
        <dbReference type="SAM" id="MobiDB-lite"/>
    </source>
</evidence>
<dbReference type="Proteomes" id="UP000800040">
    <property type="component" value="Unassembled WGS sequence"/>
</dbReference>